<name>A0A4D4JAF3_9PSEU</name>
<organism evidence="2 3">
    <name type="scientific">Gandjariella thermophila</name>
    <dbReference type="NCBI Taxonomy" id="1931992"/>
    <lineage>
        <taxon>Bacteria</taxon>
        <taxon>Bacillati</taxon>
        <taxon>Actinomycetota</taxon>
        <taxon>Actinomycetes</taxon>
        <taxon>Pseudonocardiales</taxon>
        <taxon>Pseudonocardiaceae</taxon>
        <taxon>Gandjariella</taxon>
    </lineage>
</organism>
<dbReference type="Pfam" id="PF18155">
    <property type="entry name" value="pPIWI_RE_Z"/>
    <property type="match status" value="1"/>
</dbReference>
<feature type="domain" description="pPIWI-RE three-gene island" evidence="1">
    <location>
        <begin position="26"/>
        <end position="183"/>
    </location>
</feature>
<gene>
    <name evidence="2" type="ORF">GTS_52840</name>
</gene>
<dbReference type="AlphaFoldDB" id="A0A4D4JAF3"/>
<dbReference type="InterPro" id="IPR027417">
    <property type="entry name" value="P-loop_NTPase"/>
</dbReference>
<protein>
    <recommendedName>
        <fullName evidence="1">pPIWI-RE three-gene island domain-containing protein</fullName>
    </recommendedName>
</protein>
<sequence>MRNRTAWRATLMTKLRPVWDAEKHGIEPGTFLDVELGVALLLRICPNEPVASAHELLSGYPFLEALGVEVDQAVRDSIAIARHLLGPLRTRRDWHTAITAYREVAEDIRGYVIDAAGRAHQRDVTIAPTRFETYERTLAVPPALARRSVKRAAAGTYTTTARGRPVSITIPRELTSFPNPEAHELTTHGDRDHLTFTWTELAETAAFLDRQEEVARIPQRDRGQWARRFTGLRLRVREGDEFADADRLSIAGILHLIGMVGAGKSTLMMLLAVCAVRRRLHVTLVLGDVLSSLRAVTWLRAVGVSAAPIVGASTQQRHINRLHQVHAATVRNGSALTGFEPAHDLLSTACALDALRPTTTPWDFRDAPCRERLTKLSENGSEERFGCPLWVKCQRHTNARECVTASVWVATPASLVYSRVPQELNPEQLRYLELVWRRSDLVIIDEADQVQAQLDAMFSPGQTLIGHDDEAWLEALMDHTERELRGRGRAQFDSRPVREWSTRVNTARTTANRLYALLRRNPLPRGGSTMVNWIGRDCFTEWTLADKLVRQWAGVEAPEPADESYTKIRGAFDQFLLDPLGRRERAESPLAGQLVALTRALLNLADEDQCTRLATSWLESAELPQEFSGEELAELALRLEFTLLLAVLSNTLNSLIRGWRAVEAPLNLDAASGLMFQRPPEDYTPVVPAPPMGAVLGYQYREESDQRDRMGRLRFFRCAGVGRWIMLNLHQLFTPDAINGPSVLLMSGTSWAGTSPRYDVQIPVGAILKAPPKELRAVDKSRFFLNVIRDERGNPIAVSGQQGERRRHALRAILRALATQQRPAHPSRLESELAQLDPDRRRILLLVGSYAEARDVAEDLMEIRGDWRERILHLVADETEFTSYWTPTLRRGEVSRLASTDATFLVAPLLAIERGHNILNTAGEAAIGAAYFLIRPHPRPDDISYPVQSMNRWAIERIAELRTRRHTLDGHDLSSLARSLRRKGYDRWQKMLTAPLVYGSLDPTTDRPALAWTQLVTIWQVIGRLVRGGCAARVHFCDAKFEPDTADPEASLLVGIHRALNHYLEATAACAPGEKELAESLYGPFHRALARIPGVVDAQV</sequence>
<comment type="caution">
    <text evidence="2">The sequence shown here is derived from an EMBL/GenBank/DDBJ whole genome shotgun (WGS) entry which is preliminary data.</text>
</comment>
<dbReference type="InterPro" id="IPR055254">
    <property type="entry name" value="pPIWI_RE_Z"/>
</dbReference>
<evidence type="ECO:0000313" key="2">
    <source>
        <dbReference type="EMBL" id="GDY33651.1"/>
    </source>
</evidence>
<keyword evidence="3" id="KW-1185">Reference proteome</keyword>
<dbReference type="EMBL" id="BJFL01000050">
    <property type="protein sequence ID" value="GDY33651.1"/>
    <property type="molecule type" value="Genomic_DNA"/>
</dbReference>
<accession>A0A4D4JAF3</accession>
<evidence type="ECO:0000313" key="3">
    <source>
        <dbReference type="Proteomes" id="UP000298860"/>
    </source>
</evidence>
<dbReference type="Proteomes" id="UP000298860">
    <property type="component" value="Unassembled WGS sequence"/>
</dbReference>
<reference evidence="3" key="1">
    <citation type="submission" date="2019-04" db="EMBL/GenBank/DDBJ databases">
        <title>Draft genome sequence of Pseudonocardiaceae bacterium SL3-2-4.</title>
        <authorList>
            <person name="Ningsih F."/>
            <person name="Yokota A."/>
            <person name="Sakai Y."/>
            <person name="Nanatani K."/>
            <person name="Yabe S."/>
            <person name="Oetari A."/>
            <person name="Sjamsuridzal W."/>
        </authorList>
    </citation>
    <scope>NUCLEOTIDE SEQUENCE [LARGE SCALE GENOMIC DNA]</scope>
    <source>
        <strain evidence="3">SL3-2-4</strain>
    </source>
</reference>
<evidence type="ECO:0000259" key="1">
    <source>
        <dbReference type="Pfam" id="PF18155"/>
    </source>
</evidence>
<proteinExistence type="predicted"/>
<dbReference type="SUPFAM" id="SSF52540">
    <property type="entry name" value="P-loop containing nucleoside triphosphate hydrolases"/>
    <property type="match status" value="1"/>
</dbReference>